<dbReference type="RefSeq" id="XP_024083422.1">
    <property type="nucleotide sequence ID" value="XM_024227654.1"/>
</dbReference>
<feature type="transmembrane region" description="Helical" evidence="1">
    <location>
        <begin position="22"/>
        <end position="39"/>
    </location>
</feature>
<name>A0A8I6SKG0_CIMLE</name>
<dbReference type="EnsemblMetazoa" id="XM_024227654.1">
    <property type="protein sequence ID" value="XP_024083422.1"/>
    <property type="gene ID" value="LOC106670952"/>
</dbReference>
<feature type="transmembrane region" description="Helical" evidence="1">
    <location>
        <begin position="311"/>
        <end position="330"/>
    </location>
</feature>
<dbReference type="InterPro" id="IPR009003">
    <property type="entry name" value="Peptidase_S1_PA"/>
</dbReference>
<feature type="domain" description="Peptidase S1" evidence="2">
    <location>
        <begin position="57"/>
        <end position="292"/>
    </location>
</feature>
<dbReference type="GO" id="GO:0006508">
    <property type="term" value="P:proteolysis"/>
    <property type="evidence" value="ECO:0007669"/>
    <property type="project" value="InterPro"/>
</dbReference>
<dbReference type="InterPro" id="IPR001314">
    <property type="entry name" value="Peptidase_S1A"/>
</dbReference>
<dbReference type="SUPFAM" id="SSF50494">
    <property type="entry name" value="Trypsin-like serine proteases"/>
    <property type="match status" value="1"/>
</dbReference>
<dbReference type="Pfam" id="PF00089">
    <property type="entry name" value="Trypsin"/>
    <property type="match status" value="1"/>
</dbReference>
<dbReference type="Gene3D" id="2.40.10.10">
    <property type="entry name" value="Trypsin-like serine proteases"/>
    <property type="match status" value="2"/>
</dbReference>
<proteinExistence type="predicted"/>
<dbReference type="Proteomes" id="UP000494040">
    <property type="component" value="Unassembled WGS sequence"/>
</dbReference>
<dbReference type="InterPro" id="IPR043504">
    <property type="entry name" value="Peptidase_S1_PA_chymotrypsin"/>
</dbReference>
<evidence type="ECO:0000313" key="3">
    <source>
        <dbReference type="EnsemblMetazoa" id="XP_024083422.1"/>
    </source>
</evidence>
<protein>
    <recommendedName>
        <fullName evidence="2">Peptidase S1 domain-containing protein</fullName>
    </recommendedName>
</protein>
<dbReference type="PANTHER" id="PTHR24260">
    <property type="match status" value="1"/>
</dbReference>
<dbReference type="PANTHER" id="PTHR24260:SF134">
    <property type="entry name" value="AT07769P-RELATED"/>
    <property type="match status" value="1"/>
</dbReference>
<dbReference type="InterPro" id="IPR001254">
    <property type="entry name" value="Trypsin_dom"/>
</dbReference>
<dbReference type="GeneID" id="106670952"/>
<reference evidence="3" key="1">
    <citation type="submission" date="2022-01" db="UniProtKB">
        <authorList>
            <consortium name="EnsemblMetazoa"/>
        </authorList>
    </citation>
    <scope>IDENTIFICATION</scope>
</reference>
<keyword evidence="1" id="KW-0812">Transmembrane</keyword>
<keyword evidence="1" id="KW-0472">Membrane</keyword>
<evidence type="ECO:0000256" key="1">
    <source>
        <dbReference type="SAM" id="Phobius"/>
    </source>
</evidence>
<evidence type="ECO:0000313" key="4">
    <source>
        <dbReference type="Proteomes" id="UP000494040"/>
    </source>
</evidence>
<dbReference type="OrthoDB" id="6587056at2759"/>
<accession>A0A8I6SKG0</accession>
<sequence>MDFIVQHLTTEKENCIKTRFKIFKVFLIAFMFFLSSFPFNQGYRFSEEDILKIEKRMAGGLDDFKVPYVVNIGFTNKTQWCAGMIIHKSWILTAAQCIKKQSVLVFPPTESINASSGITPSETISHDKYEEEKISKYDLGLIKLSKELSIDGTSISVLPLSNDPWPQNDTTSIGLDCTTSGYGLNSLKSTPTNILKTLSVKAVHGDHGCPCLRSFQNRRLVCLNEKTRGLCKGDIGAPLVCDGKGVGVGHFIYEAHNCAQTNIGAKKKECGKSQSAYMYICPHLDWISKHVPDVPKTPQSCKAWTNQLNKMSVLFVVITYVLYCYLVFIIKNQYIIMQLQHLYLATVATRFALQDYLPSNYFENCKIRINILNTVSVLDLIEAW</sequence>
<dbReference type="InterPro" id="IPR051333">
    <property type="entry name" value="CLIP_Serine_Protease"/>
</dbReference>
<dbReference type="AlphaFoldDB" id="A0A8I6SKG0"/>
<dbReference type="KEGG" id="clec:106670952"/>
<dbReference type="OMA" id="QHLYLAT"/>
<dbReference type="GO" id="GO:0004252">
    <property type="term" value="F:serine-type endopeptidase activity"/>
    <property type="evidence" value="ECO:0007669"/>
    <property type="project" value="InterPro"/>
</dbReference>
<dbReference type="PRINTS" id="PR00722">
    <property type="entry name" value="CHYMOTRYPSIN"/>
</dbReference>
<dbReference type="SMART" id="SM00020">
    <property type="entry name" value="Tryp_SPc"/>
    <property type="match status" value="1"/>
</dbReference>
<organism evidence="3 4">
    <name type="scientific">Cimex lectularius</name>
    <name type="common">Bed bug</name>
    <name type="synonym">Acanthia lectularia</name>
    <dbReference type="NCBI Taxonomy" id="79782"/>
    <lineage>
        <taxon>Eukaryota</taxon>
        <taxon>Metazoa</taxon>
        <taxon>Ecdysozoa</taxon>
        <taxon>Arthropoda</taxon>
        <taxon>Hexapoda</taxon>
        <taxon>Insecta</taxon>
        <taxon>Pterygota</taxon>
        <taxon>Neoptera</taxon>
        <taxon>Paraneoptera</taxon>
        <taxon>Hemiptera</taxon>
        <taxon>Heteroptera</taxon>
        <taxon>Panheteroptera</taxon>
        <taxon>Cimicomorpha</taxon>
        <taxon>Cimicidae</taxon>
        <taxon>Cimex</taxon>
    </lineage>
</organism>
<evidence type="ECO:0000259" key="2">
    <source>
        <dbReference type="PROSITE" id="PS50240"/>
    </source>
</evidence>
<keyword evidence="1" id="KW-1133">Transmembrane helix</keyword>
<dbReference type="PROSITE" id="PS50240">
    <property type="entry name" value="TRYPSIN_DOM"/>
    <property type="match status" value="1"/>
</dbReference>
<keyword evidence="4" id="KW-1185">Reference proteome</keyword>